<feature type="compositionally biased region" description="Polar residues" evidence="1">
    <location>
        <begin position="78"/>
        <end position="87"/>
    </location>
</feature>
<reference evidence="3" key="1">
    <citation type="submission" date="2014-03" db="EMBL/GenBank/DDBJ databases">
        <title>The Genome Sequence of Puccinia striiformis f. sp. tritici PST-78.</title>
        <authorList>
            <consortium name="The Broad Institute Genome Sequencing Platform"/>
            <person name="Cuomo C."/>
            <person name="Hulbert S."/>
            <person name="Chen X."/>
            <person name="Walker B."/>
            <person name="Young S.K."/>
            <person name="Zeng Q."/>
            <person name="Gargeya S."/>
            <person name="Fitzgerald M."/>
            <person name="Haas B."/>
            <person name="Abouelleil A."/>
            <person name="Alvarado L."/>
            <person name="Arachchi H.M."/>
            <person name="Berlin A.M."/>
            <person name="Chapman S.B."/>
            <person name="Goldberg J."/>
            <person name="Griggs A."/>
            <person name="Gujja S."/>
            <person name="Hansen M."/>
            <person name="Howarth C."/>
            <person name="Imamovic A."/>
            <person name="Larimer J."/>
            <person name="McCowan C."/>
            <person name="Montmayeur A."/>
            <person name="Murphy C."/>
            <person name="Neiman D."/>
            <person name="Pearson M."/>
            <person name="Priest M."/>
            <person name="Roberts A."/>
            <person name="Saif S."/>
            <person name="Shea T."/>
            <person name="Sisk P."/>
            <person name="Sykes S."/>
            <person name="Wortman J."/>
            <person name="Nusbaum C."/>
            <person name="Birren B."/>
        </authorList>
    </citation>
    <scope>NUCLEOTIDE SEQUENCE [LARGE SCALE GENOMIC DNA]</scope>
    <source>
        <strain evidence="3">race PST-78</strain>
    </source>
</reference>
<evidence type="ECO:0000313" key="3">
    <source>
        <dbReference type="Proteomes" id="UP000054564"/>
    </source>
</evidence>
<accession>A0A0L0VYU8</accession>
<comment type="caution">
    <text evidence="2">The sequence shown here is derived from an EMBL/GenBank/DDBJ whole genome shotgun (WGS) entry which is preliminary data.</text>
</comment>
<feature type="compositionally biased region" description="Polar residues" evidence="1">
    <location>
        <begin position="103"/>
        <end position="113"/>
    </location>
</feature>
<evidence type="ECO:0000256" key="1">
    <source>
        <dbReference type="SAM" id="MobiDB-lite"/>
    </source>
</evidence>
<organism evidence="2 3">
    <name type="scientific">Puccinia striiformis f. sp. tritici PST-78</name>
    <dbReference type="NCBI Taxonomy" id="1165861"/>
    <lineage>
        <taxon>Eukaryota</taxon>
        <taxon>Fungi</taxon>
        <taxon>Dikarya</taxon>
        <taxon>Basidiomycota</taxon>
        <taxon>Pucciniomycotina</taxon>
        <taxon>Pucciniomycetes</taxon>
        <taxon>Pucciniales</taxon>
        <taxon>Pucciniaceae</taxon>
        <taxon>Puccinia</taxon>
    </lineage>
</organism>
<proteinExistence type="predicted"/>
<dbReference type="Proteomes" id="UP000054564">
    <property type="component" value="Unassembled WGS sequence"/>
</dbReference>
<feature type="region of interest" description="Disordered" evidence="1">
    <location>
        <begin position="1"/>
        <end position="126"/>
    </location>
</feature>
<keyword evidence="3" id="KW-1185">Reference proteome</keyword>
<feature type="compositionally biased region" description="Low complexity" evidence="1">
    <location>
        <begin position="88"/>
        <end position="102"/>
    </location>
</feature>
<dbReference type="AlphaFoldDB" id="A0A0L0VYU8"/>
<protein>
    <submittedName>
        <fullName evidence="2">Uncharacterized protein</fullName>
    </submittedName>
</protein>
<gene>
    <name evidence="2" type="ORF">PSTG_02366</name>
</gene>
<dbReference type="EMBL" id="AJIL01000012">
    <property type="protein sequence ID" value="KNF04451.1"/>
    <property type="molecule type" value="Genomic_DNA"/>
</dbReference>
<name>A0A0L0VYU8_9BASI</name>
<evidence type="ECO:0000313" key="2">
    <source>
        <dbReference type="EMBL" id="KNF04451.1"/>
    </source>
</evidence>
<feature type="compositionally biased region" description="Low complexity" evidence="1">
    <location>
        <begin position="41"/>
        <end position="61"/>
    </location>
</feature>
<sequence>MLKPSGLGHVLDPKFTPGPARGTASPEIFNFPLPAQPANPSTNSESDSSTDTISTASRSISVVVPACPQRVPVRPSPASVNEQVGTTSSAASSAQAQNQPQPRVSQVTSSNPGGRTVGKPTDSTLV</sequence>